<dbReference type="InterPro" id="IPR052908">
    <property type="entry name" value="AP-4-A_phosphorylase"/>
</dbReference>
<dbReference type="Gene3D" id="3.30.428.10">
    <property type="entry name" value="HIT-like"/>
    <property type="match status" value="1"/>
</dbReference>
<feature type="short sequence motif" description="Histidine triad motif" evidence="4">
    <location>
        <begin position="121"/>
        <end position="125"/>
    </location>
</feature>
<keyword evidence="1" id="KW-0547">Nucleotide-binding</keyword>
<dbReference type="PROSITE" id="PS51084">
    <property type="entry name" value="HIT_2"/>
    <property type="match status" value="1"/>
</dbReference>
<dbReference type="Proteomes" id="UP000035268">
    <property type="component" value="Chromosome"/>
</dbReference>
<evidence type="ECO:0000313" key="6">
    <source>
        <dbReference type="EMBL" id="AKJ64313.1"/>
    </source>
</evidence>
<proteinExistence type="predicted"/>
<protein>
    <submittedName>
        <fullName evidence="6">AP-4-A phosphorylase</fullName>
        <ecNumber evidence="6">2.7.7.53</ecNumber>
    </submittedName>
</protein>
<keyword evidence="6" id="KW-0548">Nucleotidyltransferase</keyword>
<sequence length="162" mass="18412">MNQRPLWAPWRIEYIRGSREEECFICRVLESPPEKSREDLVLFRGEHAMIMLNRFPYNSGHLLVAPRRHVAGYEELDAAEHAEISSLSARAIRILRDVMYPDGFNVGFNLGAAGGAGLESHIHQHIVPRWTGDTNFMPVLGDTRVVPEALESTYDVLKPRFG</sequence>
<dbReference type="CDD" id="cd01275">
    <property type="entry name" value="FHIT"/>
    <property type="match status" value="1"/>
</dbReference>
<feature type="binding site" evidence="3">
    <location>
        <position position="53"/>
    </location>
    <ligand>
        <name>substrate</name>
    </ligand>
</feature>
<feature type="active site" description="Tele-AMP-histidine intermediate" evidence="2">
    <location>
        <position position="123"/>
    </location>
</feature>
<dbReference type="OrthoDB" id="9784774at2"/>
<evidence type="ECO:0000259" key="5">
    <source>
        <dbReference type="PROSITE" id="PS51084"/>
    </source>
</evidence>
<dbReference type="STRING" id="1307763.L21SP4_01059"/>
<evidence type="ECO:0000256" key="4">
    <source>
        <dbReference type="PROSITE-ProRule" id="PRU00464"/>
    </source>
</evidence>
<dbReference type="InterPro" id="IPR011146">
    <property type="entry name" value="HIT-like"/>
</dbReference>
<dbReference type="EC" id="2.7.7.53" evidence="6"/>
<organism evidence="6 7">
    <name type="scientific">Kiritimatiella glycovorans</name>
    <dbReference type="NCBI Taxonomy" id="1307763"/>
    <lineage>
        <taxon>Bacteria</taxon>
        <taxon>Pseudomonadati</taxon>
        <taxon>Kiritimatiellota</taxon>
        <taxon>Kiritimatiellia</taxon>
        <taxon>Kiritimatiellales</taxon>
        <taxon>Kiritimatiellaceae</taxon>
        <taxon>Kiritimatiella</taxon>
    </lineage>
</organism>
<evidence type="ECO:0000313" key="7">
    <source>
        <dbReference type="Proteomes" id="UP000035268"/>
    </source>
</evidence>
<gene>
    <name evidence="6" type="ORF">L21SP4_01059</name>
</gene>
<dbReference type="RefSeq" id="WP_052881664.1">
    <property type="nucleotide sequence ID" value="NZ_CP010904.1"/>
</dbReference>
<reference evidence="7" key="1">
    <citation type="submission" date="2015-02" db="EMBL/GenBank/DDBJ databases">
        <title>Description and complete genome sequence of the first cultured representative of the subdivision 5 of the Verrucomicrobia phylum.</title>
        <authorList>
            <person name="Spring S."/>
            <person name="Bunk B."/>
            <person name="Sproer C."/>
            <person name="Klenk H.-P."/>
        </authorList>
    </citation>
    <scope>NUCLEOTIDE SEQUENCE [LARGE SCALE GENOMIC DNA]</scope>
    <source>
        <strain evidence="7">L21-Fru-AB</strain>
    </source>
</reference>
<keyword evidence="7" id="KW-1185">Reference proteome</keyword>
<feature type="binding site" evidence="3">
    <location>
        <position position="125"/>
    </location>
    <ligand>
        <name>substrate</name>
    </ligand>
</feature>
<dbReference type="EMBL" id="CP010904">
    <property type="protein sequence ID" value="AKJ64313.1"/>
    <property type="molecule type" value="Genomic_DNA"/>
</dbReference>
<dbReference type="SUPFAM" id="SSF54197">
    <property type="entry name" value="HIT-like"/>
    <property type="match status" value="1"/>
</dbReference>
<evidence type="ECO:0000256" key="2">
    <source>
        <dbReference type="PIRSR" id="PIRSR639383-1"/>
    </source>
</evidence>
<feature type="domain" description="HIT" evidence="5">
    <location>
        <begin position="28"/>
        <end position="136"/>
    </location>
</feature>
<dbReference type="AlphaFoldDB" id="A0A0G3EDF2"/>
<dbReference type="PANTHER" id="PTHR42997">
    <property type="entry name" value="HIT FAMILY HYDROLASE"/>
    <property type="match status" value="1"/>
</dbReference>
<keyword evidence="6" id="KW-0808">Transferase</keyword>
<dbReference type="GO" id="GO:0003877">
    <property type="term" value="F:ATP:ADP adenylyltransferase activity"/>
    <property type="evidence" value="ECO:0007669"/>
    <property type="project" value="UniProtKB-EC"/>
</dbReference>
<reference evidence="6 7" key="2">
    <citation type="journal article" date="2016" name="ISME J.">
        <title>Characterization of the first cultured representative of Verrucomicrobia subdivision 5 indicates the proposal of a novel phylum.</title>
        <authorList>
            <person name="Spring S."/>
            <person name="Bunk B."/>
            <person name="Sproer C."/>
            <person name="Schumann P."/>
            <person name="Rohde M."/>
            <person name="Tindall B.J."/>
            <person name="Klenk H.P."/>
        </authorList>
    </citation>
    <scope>NUCLEOTIDE SEQUENCE [LARGE SCALE GENOMIC DNA]</scope>
    <source>
        <strain evidence="6 7">L21-Fru-AB</strain>
    </source>
</reference>
<dbReference type="InterPro" id="IPR036265">
    <property type="entry name" value="HIT-like_sf"/>
</dbReference>
<evidence type="ECO:0000256" key="3">
    <source>
        <dbReference type="PIRSR" id="PIRSR639383-2"/>
    </source>
</evidence>
<dbReference type="PANTHER" id="PTHR42997:SF1">
    <property type="entry name" value="AP-4-A PHOSPHORYLASE"/>
    <property type="match status" value="1"/>
</dbReference>
<evidence type="ECO:0000256" key="1">
    <source>
        <dbReference type="ARBA" id="ARBA00022741"/>
    </source>
</evidence>
<dbReference type="GO" id="GO:0000166">
    <property type="term" value="F:nucleotide binding"/>
    <property type="evidence" value="ECO:0007669"/>
    <property type="project" value="UniProtKB-KW"/>
</dbReference>
<dbReference type="KEGG" id="vbl:L21SP4_01059"/>
<name>A0A0G3EDF2_9BACT</name>
<dbReference type="PATRIC" id="fig|1609981.3.peg.1107"/>
<accession>A0A0G3EDF2</accession>
<dbReference type="Pfam" id="PF01230">
    <property type="entry name" value="HIT"/>
    <property type="match status" value="1"/>
</dbReference>
<dbReference type="InterPro" id="IPR039383">
    <property type="entry name" value="FHIT"/>
</dbReference>